<proteinExistence type="predicted"/>
<evidence type="ECO:0000313" key="2">
    <source>
        <dbReference type="EMBL" id="KAG0477628.1"/>
    </source>
</evidence>
<sequence>MLRSTLWYRDSPSGGRREGDVVAGAEPRGVAPEFLVGHICELVETEFVGNILALVELVDIPCIILEDIEAFLLLIEVPRHRVVAPPPLVEAP</sequence>
<evidence type="ECO:0000256" key="1">
    <source>
        <dbReference type="SAM" id="MobiDB-lite"/>
    </source>
</evidence>
<gene>
    <name evidence="2" type="ORF">HPP92_012347</name>
</gene>
<organism evidence="2 3">
    <name type="scientific">Vanilla planifolia</name>
    <name type="common">Vanilla</name>
    <dbReference type="NCBI Taxonomy" id="51239"/>
    <lineage>
        <taxon>Eukaryota</taxon>
        <taxon>Viridiplantae</taxon>
        <taxon>Streptophyta</taxon>
        <taxon>Embryophyta</taxon>
        <taxon>Tracheophyta</taxon>
        <taxon>Spermatophyta</taxon>
        <taxon>Magnoliopsida</taxon>
        <taxon>Liliopsida</taxon>
        <taxon>Asparagales</taxon>
        <taxon>Orchidaceae</taxon>
        <taxon>Vanilloideae</taxon>
        <taxon>Vanilleae</taxon>
        <taxon>Vanilla</taxon>
    </lineage>
</organism>
<dbReference type="AlphaFoldDB" id="A0A835QTL1"/>
<accession>A0A835QTL1</accession>
<dbReference type="Proteomes" id="UP000639772">
    <property type="component" value="Chromosome 6"/>
</dbReference>
<reference evidence="2 3" key="1">
    <citation type="journal article" date="2020" name="Nat. Food">
        <title>A phased Vanilla planifolia genome enables genetic improvement of flavour and production.</title>
        <authorList>
            <person name="Hasing T."/>
            <person name="Tang H."/>
            <person name="Brym M."/>
            <person name="Khazi F."/>
            <person name="Huang T."/>
            <person name="Chambers A.H."/>
        </authorList>
    </citation>
    <scope>NUCLEOTIDE SEQUENCE [LARGE SCALE GENOMIC DNA]</scope>
    <source>
        <tissue evidence="2">Leaf</tissue>
    </source>
</reference>
<protein>
    <submittedName>
        <fullName evidence="2">Uncharacterized protein</fullName>
    </submittedName>
</protein>
<feature type="region of interest" description="Disordered" evidence="1">
    <location>
        <begin position="1"/>
        <end position="21"/>
    </location>
</feature>
<evidence type="ECO:0000313" key="3">
    <source>
        <dbReference type="Proteomes" id="UP000639772"/>
    </source>
</evidence>
<comment type="caution">
    <text evidence="2">The sequence shown here is derived from an EMBL/GenBank/DDBJ whole genome shotgun (WGS) entry which is preliminary data.</text>
</comment>
<dbReference type="EMBL" id="JADCNM010000006">
    <property type="protein sequence ID" value="KAG0477628.1"/>
    <property type="molecule type" value="Genomic_DNA"/>
</dbReference>
<name>A0A835QTL1_VANPL</name>